<gene>
    <name evidence="2" type="ORF">SAMN02745248_01329</name>
</gene>
<keyword evidence="1" id="KW-0812">Transmembrane</keyword>
<accession>A0A1M6N966</accession>
<dbReference type="RefSeq" id="WP_072903336.1">
    <property type="nucleotide sequence ID" value="NZ_FRAD01000009.1"/>
</dbReference>
<feature type="transmembrane region" description="Helical" evidence="1">
    <location>
        <begin position="103"/>
        <end position="124"/>
    </location>
</feature>
<keyword evidence="3" id="KW-1185">Reference proteome</keyword>
<dbReference type="STRING" id="1121331.SAMN02745248_01329"/>
<dbReference type="EMBL" id="FRAD01000009">
    <property type="protein sequence ID" value="SHJ92305.1"/>
    <property type="molecule type" value="Genomic_DNA"/>
</dbReference>
<evidence type="ECO:0000256" key="1">
    <source>
        <dbReference type="SAM" id="Phobius"/>
    </source>
</evidence>
<feature type="transmembrane region" description="Helical" evidence="1">
    <location>
        <begin position="48"/>
        <end position="73"/>
    </location>
</feature>
<keyword evidence="1" id="KW-1133">Transmembrane helix</keyword>
<evidence type="ECO:0000313" key="2">
    <source>
        <dbReference type="EMBL" id="SHJ92305.1"/>
    </source>
</evidence>
<feature type="transmembrane region" description="Helical" evidence="1">
    <location>
        <begin position="15"/>
        <end position="41"/>
    </location>
</feature>
<keyword evidence="1" id="KW-0472">Membrane</keyword>
<dbReference type="Proteomes" id="UP000183952">
    <property type="component" value="Unassembled WGS sequence"/>
</dbReference>
<name>A0A1M6N966_9CLOT</name>
<sequence length="171" mass="19205">MNKSKLLSNNIARGAIFAALSVIILYLSSVIPINTMFFLLASAAIIPLALTASGLYTAILVYFSTSLIGALFVPDKQVVVYYICLFGIYGIIKYFIEKLASVVVEVILKLLYFSSTCLLIFYLVQTLLVKNITTIPIYYFVLVFDVACFVLDYLLTQFVNYSNKHILKHIK</sequence>
<feature type="transmembrane region" description="Helical" evidence="1">
    <location>
        <begin position="79"/>
        <end position="96"/>
    </location>
</feature>
<dbReference type="AlphaFoldDB" id="A0A1M6N966"/>
<reference evidence="2 3" key="1">
    <citation type="submission" date="2016-11" db="EMBL/GenBank/DDBJ databases">
        <authorList>
            <person name="Jaros S."/>
            <person name="Januszkiewicz K."/>
            <person name="Wedrychowicz H."/>
        </authorList>
    </citation>
    <scope>NUCLEOTIDE SEQUENCE [LARGE SCALE GENOMIC DNA]</scope>
    <source>
        <strain evidence="2 3">DSM 3090</strain>
    </source>
</reference>
<protein>
    <submittedName>
        <fullName evidence="2">Uncharacterized protein</fullName>
    </submittedName>
</protein>
<evidence type="ECO:0000313" key="3">
    <source>
        <dbReference type="Proteomes" id="UP000183952"/>
    </source>
</evidence>
<proteinExistence type="predicted"/>
<organism evidence="2 3">
    <name type="scientific">Hathewaya proteolytica DSM 3090</name>
    <dbReference type="NCBI Taxonomy" id="1121331"/>
    <lineage>
        <taxon>Bacteria</taxon>
        <taxon>Bacillati</taxon>
        <taxon>Bacillota</taxon>
        <taxon>Clostridia</taxon>
        <taxon>Eubacteriales</taxon>
        <taxon>Clostridiaceae</taxon>
        <taxon>Hathewaya</taxon>
    </lineage>
</organism>
<dbReference type="OrthoDB" id="1708005at2"/>
<feature type="transmembrane region" description="Helical" evidence="1">
    <location>
        <begin position="136"/>
        <end position="155"/>
    </location>
</feature>